<evidence type="ECO:0000256" key="2">
    <source>
        <dbReference type="ARBA" id="ARBA00022448"/>
    </source>
</evidence>
<dbReference type="PATRIC" id="fig|301148.3.peg.1112"/>
<feature type="transmembrane region" description="Helical" evidence="7">
    <location>
        <begin position="161"/>
        <end position="181"/>
    </location>
</feature>
<dbReference type="Gene3D" id="1.20.1250.20">
    <property type="entry name" value="MFS general substrate transporter like domains"/>
    <property type="match status" value="1"/>
</dbReference>
<organism evidence="8 9">
    <name type="scientific">Caldibacillus debilis</name>
    <dbReference type="NCBI Taxonomy" id="301148"/>
    <lineage>
        <taxon>Bacteria</taxon>
        <taxon>Bacillati</taxon>
        <taxon>Bacillota</taxon>
        <taxon>Bacilli</taxon>
        <taxon>Bacillales</taxon>
        <taxon>Bacillaceae</taxon>
        <taxon>Caldibacillus</taxon>
    </lineage>
</organism>
<evidence type="ECO:0000256" key="5">
    <source>
        <dbReference type="ARBA" id="ARBA00022989"/>
    </source>
</evidence>
<gene>
    <name evidence="8" type="ORF">B4135_3163</name>
</gene>
<feature type="transmembrane region" description="Helical" evidence="7">
    <location>
        <begin position="361"/>
        <end position="381"/>
    </location>
</feature>
<comment type="subcellular location">
    <subcellularLocation>
        <location evidence="1">Cell membrane</location>
        <topology evidence="1">Multi-pass membrane protein</topology>
    </subcellularLocation>
</comment>
<evidence type="ECO:0008006" key="10">
    <source>
        <dbReference type="Google" id="ProtNLM"/>
    </source>
</evidence>
<name>A0A150LI99_9BACI</name>
<feature type="transmembrane region" description="Helical" evidence="7">
    <location>
        <begin position="324"/>
        <end position="349"/>
    </location>
</feature>
<dbReference type="PANTHER" id="PTHR43266">
    <property type="entry name" value="MACROLIDE-EFFLUX PROTEIN"/>
    <property type="match status" value="1"/>
</dbReference>
<feature type="transmembrane region" description="Helical" evidence="7">
    <location>
        <begin position="235"/>
        <end position="258"/>
    </location>
</feature>
<dbReference type="PANTHER" id="PTHR43266:SF2">
    <property type="entry name" value="MAJOR FACILITATOR SUPERFAMILY (MFS) PROFILE DOMAIN-CONTAINING PROTEIN"/>
    <property type="match status" value="1"/>
</dbReference>
<dbReference type="Proteomes" id="UP000075683">
    <property type="component" value="Unassembled WGS sequence"/>
</dbReference>
<feature type="transmembrane region" description="Helical" evidence="7">
    <location>
        <begin position="53"/>
        <end position="78"/>
    </location>
</feature>
<keyword evidence="5 7" id="KW-1133">Transmembrane helix</keyword>
<evidence type="ECO:0000256" key="4">
    <source>
        <dbReference type="ARBA" id="ARBA00022692"/>
    </source>
</evidence>
<proteinExistence type="predicted"/>
<dbReference type="CDD" id="cd06173">
    <property type="entry name" value="MFS_MefA_like"/>
    <property type="match status" value="1"/>
</dbReference>
<evidence type="ECO:0000256" key="7">
    <source>
        <dbReference type="SAM" id="Phobius"/>
    </source>
</evidence>
<accession>A0A150LI99</accession>
<dbReference type="STRING" id="301148.B4135_3163"/>
<dbReference type="InterPro" id="IPR036259">
    <property type="entry name" value="MFS_trans_sf"/>
</dbReference>
<dbReference type="Pfam" id="PF07690">
    <property type="entry name" value="MFS_1"/>
    <property type="match status" value="1"/>
</dbReference>
<feature type="transmembrane region" description="Helical" evidence="7">
    <location>
        <begin position="187"/>
        <end position="204"/>
    </location>
</feature>
<dbReference type="EMBL" id="LQYT01000104">
    <property type="protein sequence ID" value="KYD11729.1"/>
    <property type="molecule type" value="Genomic_DNA"/>
</dbReference>
<keyword evidence="3" id="KW-1003">Cell membrane</keyword>
<sequence length="416" mass="46360">MDNQLERTKPKSLQIPVKRNMSLIVSTTTLGTIADAIFTLCLSWFVLERTGSAFITSAITAITYIVNVFAGPLIGVFVDRTSPKNAMIRAYIALGLIGFILIFFYLFLHDYIIVAVMAMVILNDIAQTFISPSRRRMLPNLVGTDRIAEVSGYLSSAGKTGILIGNAVGGILLSLIGFIGIMFTHSFIFLFAALLSSWLVLPKYERIINHEKSKQKKQFWREFKDGAKLLLKHRVLLVITLINMGVNIVSVGHLNIYIFKTQYGATAAQYGFIEATGVATSIITGLFIGRIIKKIKPIFPLSLGLIIPSLSIALIGFYDQLFFAYILIAIQTFFLLFYTVTVHTLLITLVQPEYRARIDTLVASISSFAMPLTVFLTGYLADIIPVRYIFYFTGIWGTLMGIIPLLSKEIHQLENL</sequence>
<keyword evidence="6 7" id="KW-0472">Membrane</keyword>
<evidence type="ECO:0000256" key="3">
    <source>
        <dbReference type="ARBA" id="ARBA00022475"/>
    </source>
</evidence>
<evidence type="ECO:0000256" key="1">
    <source>
        <dbReference type="ARBA" id="ARBA00004651"/>
    </source>
</evidence>
<comment type="caution">
    <text evidence="8">The sequence shown here is derived from an EMBL/GenBank/DDBJ whole genome shotgun (WGS) entry which is preliminary data.</text>
</comment>
<keyword evidence="2" id="KW-0813">Transport</keyword>
<feature type="transmembrane region" description="Helical" evidence="7">
    <location>
        <begin position="21"/>
        <end position="47"/>
    </location>
</feature>
<keyword evidence="4 7" id="KW-0812">Transmembrane</keyword>
<feature type="transmembrane region" description="Helical" evidence="7">
    <location>
        <begin position="270"/>
        <end position="291"/>
    </location>
</feature>
<evidence type="ECO:0000256" key="6">
    <source>
        <dbReference type="ARBA" id="ARBA00023136"/>
    </source>
</evidence>
<reference evidence="8 9" key="1">
    <citation type="submission" date="2016-01" db="EMBL/GenBank/DDBJ databases">
        <title>Draft Genome Sequences of Seven Thermophilic Sporeformers Isolated from Foods.</title>
        <authorList>
            <person name="Berendsen E.M."/>
            <person name="Wells-Bennik M.H."/>
            <person name="Krawcyk A.O."/>
            <person name="De Jong A."/>
            <person name="Holsappel S."/>
            <person name="Eijlander R.T."/>
            <person name="Kuipers O.P."/>
        </authorList>
    </citation>
    <scope>NUCLEOTIDE SEQUENCE [LARGE SCALE GENOMIC DNA]</scope>
    <source>
        <strain evidence="8 9">B4135</strain>
    </source>
</reference>
<feature type="transmembrane region" description="Helical" evidence="7">
    <location>
        <begin position="112"/>
        <end position="130"/>
    </location>
</feature>
<dbReference type="InterPro" id="IPR011701">
    <property type="entry name" value="MFS"/>
</dbReference>
<evidence type="ECO:0000313" key="8">
    <source>
        <dbReference type="EMBL" id="KYD11729.1"/>
    </source>
</evidence>
<feature type="transmembrane region" description="Helical" evidence="7">
    <location>
        <begin position="387"/>
        <end position="406"/>
    </location>
</feature>
<evidence type="ECO:0000313" key="9">
    <source>
        <dbReference type="Proteomes" id="UP000075683"/>
    </source>
</evidence>
<dbReference type="SUPFAM" id="SSF103473">
    <property type="entry name" value="MFS general substrate transporter"/>
    <property type="match status" value="1"/>
</dbReference>
<feature type="transmembrane region" description="Helical" evidence="7">
    <location>
        <begin position="90"/>
        <end position="106"/>
    </location>
</feature>
<dbReference type="RefSeq" id="WP_235597218.1">
    <property type="nucleotide sequence ID" value="NZ_LQYT01000104.1"/>
</dbReference>
<dbReference type="AlphaFoldDB" id="A0A150LI99"/>
<feature type="transmembrane region" description="Helical" evidence="7">
    <location>
        <begin position="298"/>
        <end position="318"/>
    </location>
</feature>
<dbReference type="GO" id="GO:0005886">
    <property type="term" value="C:plasma membrane"/>
    <property type="evidence" value="ECO:0007669"/>
    <property type="project" value="UniProtKB-SubCell"/>
</dbReference>
<dbReference type="GO" id="GO:0022857">
    <property type="term" value="F:transmembrane transporter activity"/>
    <property type="evidence" value="ECO:0007669"/>
    <property type="project" value="InterPro"/>
</dbReference>
<protein>
    <recommendedName>
        <fullName evidence="10">MFS transporter</fullName>
    </recommendedName>
</protein>